<proteinExistence type="predicted"/>
<accession>A0A1F7TZB8</accession>
<feature type="transmembrane region" description="Helical" evidence="1">
    <location>
        <begin position="42"/>
        <end position="63"/>
    </location>
</feature>
<feature type="transmembrane region" description="Helical" evidence="1">
    <location>
        <begin position="108"/>
        <end position="128"/>
    </location>
</feature>
<comment type="caution">
    <text evidence="2">The sequence shown here is derived from an EMBL/GenBank/DDBJ whole genome shotgun (WGS) entry which is preliminary data.</text>
</comment>
<gene>
    <name evidence="2" type="ORF">A3C17_00180</name>
</gene>
<keyword evidence="1" id="KW-1133">Transmembrane helix</keyword>
<name>A0A1F7TZB8_9BACT</name>
<dbReference type="AlphaFoldDB" id="A0A1F7TZB8"/>
<evidence type="ECO:0000256" key="1">
    <source>
        <dbReference type="SAM" id="Phobius"/>
    </source>
</evidence>
<organism evidence="2 3">
    <name type="scientific">Candidatus Uhrbacteria bacterium RIFCSPHIGHO2_02_FULL_53_13</name>
    <dbReference type="NCBI Taxonomy" id="1802389"/>
    <lineage>
        <taxon>Bacteria</taxon>
        <taxon>Candidatus Uhriibacteriota</taxon>
    </lineage>
</organism>
<keyword evidence="1" id="KW-0472">Membrane</keyword>
<keyword evidence="1" id="KW-0812">Transmembrane</keyword>
<dbReference type="Proteomes" id="UP000177097">
    <property type="component" value="Unassembled WGS sequence"/>
</dbReference>
<sequence>MNIILLILISVAAWYLIFLAVKSRRAKPFPCAYCLATVATWIVGLALTAVNVIHAPLLLAILMGQSSLGFFFKLKERAPRTLSVIQLPYFFTATLLTFAVLNGWSADLVAPSILTFATWPIALLVLAYQSHPTTRRLVDRLVACCKQL</sequence>
<reference evidence="2 3" key="1">
    <citation type="journal article" date="2016" name="Nat. Commun.">
        <title>Thousands of microbial genomes shed light on interconnected biogeochemical processes in an aquifer system.</title>
        <authorList>
            <person name="Anantharaman K."/>
            <person name="Brown C.T."/>
            <person name="Hug L.A."/>
            <person name="Sharon I."/>
            <person name="Castelle C.J."/>
            <person name="Probst A.J."/>
            <person name="Thomas B.C."/>
            <person name="Singh A."/>
            <person name="Wilkins M.J."/>
            <person name="Karaoz U."/>
            <person name="Brodie E.L."/>
            <person name="Williams K.H."/>
            <person name="Hubbard S.S."/>
            <person name="Banfield J.F."/>
        </authorList>
    </citation>
    <scope>NUCLEOTIDE SEQUENCE [LARGE SCALE GENOMIC DNA]</scope>
</reference>
<evidence type="ECO:0000313" key="3">
    <source>
        <dbReference type="Proteomes" id="UP000177097"/>
    </source>
</evidence>
<dbReference type="EMBL" id="MGDX01000020">
    <property type="protein sequence ID" value="OGL70884.1"/>
    <property type="molecule type" value="Genomic_DNA"/>
</dbReference>
<feature type="transmembrane region" description="Helical" evidence="1">
    <location>
        <begin position="84"/>
        <end position="102"/>
    </location>
</feature>
<protein>
    <submittedName>
        <fullName evidence="2">Uncharacterized protein</fullName>
    </submittedName>
</protein>
<evidence type="ECO:0000313" key="2">
    <source>
        <dbReference type="EMBL" id="OGL70884.1"/>
    </source>
</evidence>